<evidence type="ECO:0000259" key="8">
    <source>
        <dbReference type="PROSITE" id="PS50850"/>
    </source>
</evidence>
<dbReference type="InterPro" id="IPR011701">
    <property type="entry name" value="MFS"/>
</dbReference>
<protein>
    <recommendedName>
        <fullName evidence="8">Major facilitator superfamily (MFS) profile domain-containing protein</fullName>
    </recommendedName>
</protein>
<feature type="transmembrane region" description="Helical" evidence="7">
    <location>
        <begin position="424"/>
        <end position="444"/>
    </location>
</feature>
<feature type="transmembrane region" description="Helical" evidence="7">
    <location>
        <begin position="385"/>
        <end position="412"/>
    </location>
</feature>
<dbReference type="GO" id="GO:0016020">
    <property type="term" value="C:membrane"/>
    <property type="evidence" value="ECO:0007669"/>
    <property type="project" value="UniProtKB-SubCell"/>
</dbReference>
<dbReference type="Pfam" id="PF07690">
    <property type="entry name" value="MFS_1"/>
    <property type="match status" value="1"/>
</dbReference>
<dbReference type="SUPFAM" id="SSF103473">
    <property type="entry name" value="MFS general substrate transporter"/>
    <property type="match status" value="1"/>
</dbReference>
<feature type="domain" description="Major facilitator superfamily (MFS) profile" evidence="8">
    <location>
        <begin position="37"/>
        <end position="485"/>
    </location>
</feature>
<dbReference type="InParanoid" id="A0A0C3C5L1"/>
<dbReference type="PROSITE" id="PS50850">
    <property type="entry name" value="MFS"/>
    <property type="match status" value="1"/>
</dbReference>
<evidence type="ECO:0000256" key="7">
    <source>
        <dbReference type="SAM" id="Phobius"/>
    </source>
</evidence>
<keyword evidence="3 7" id="KW-0812">Transmembrane</keyword>
<feature type="transmembrane region" description="Helical" evidence="7">
    <location>
        <begin position="456"/>
        <end position="476"/>
    </location>
</feature>
<dbReference type="InterPro" id="IPR036259">
    <property type="entry name" value="MFS_trans_sf"/>
</dbReference>
<dbReference type="InterPro" id="IPR020846">
    <property type="entry name" value="MFS_dom"/>
</dbReference>
<dbReference type="CDD" id="cd17330">
    <property type="entry name" value="MFS_SLC46_TetA_like"/>
    <property type="match status" value="1"/>
</dbReference>
<keyword evidence="4 7" id="KW-1133">Transmembrane helix</keyword>
<dbReference type="InterPro" id="IPR001958">
    <property type="entry name" value="Tet-R_TetA/multi-R_MdtG-like"/>
</dbReference>
<gene>
    <name evidence="9" type="ORF">PILCRDRAFT_817783</name>
</gene>
<organism evidence="9 10">
    <name type="scientific">Piloderma croceum (strain F 1598)</name>
    <dbReference type="NCBI Taxonomy" id="765440"/>
    <lineage>
        <taxon>Eukaryota</taxon>
        <taxon>Fungi</taxon>
        <taxon>Dikarya</taxon>
        <taxon>Basidiomycota</taxon>
        <taxon>Agaricomycotina</taxon>
        <taxon>Agaricomycetes</taxon>
        <taxon>Agaricomycetidae</taxon>
        <taxon>Atheliales</taxon>
        <taxon>Atheliaceae</taxon>
        <taxon>Piloderma</taxon>
    </lineage>
</organism>
<feature type="region of interest" description="Disordered" evidence="6">
    <location>
        <begin position="243"/>
        <end position="272"/>
    </location>
</feature>
<dbReference type="EMBL" id="KN832986">
    <property type="protein sequence ID" value="KIM84952.1"/>
    <property type="molecule type" value="Genomic_DNA"/>
</dbReference>
<keyword evidence="5 7" id="KW-0472">Membrane</keyword>
<feature type="transmembrane region" description="Helical" evidence="7">
    <location>
        <begin position="211"/>
        <end position="233"/>
    </location>
</feature>
<dbReference type="PRINTS" id="PR01035">
    <property type="entry name" value="TCRTETA"/>
</dbReference>
<dbReference type="AlphaFoldDB" id="A0A0C3C5L1"/>
<dbReference type="Proteomes" id="UP000054166">
    <property type="component" value="Unassembled WGS sequence"/>
</dbReference>
<dbReference type="OrthoDB" id="419616at2759"/>
<proteinExistence type="predicted"/>
<name>A0A0C3C5L1_PILCF</name>
<sequence length="489" mass="52753">MASERTPLIEPVVSASDGYDSPVEQGVTKPTPLPKLQLFSVLYLQFCEPITATVIYPFIVQLVRDTGITGGDEAKTGYYAGFIESIFFAAEGLSVLQWGRVSDRIGRKPPLVFGTLGLAAAIVSFGLSKHFWPLVVSRCVQGIFNGNIGITKAVMAEIADASNIAQIFGLIPFQWGTGVTFGPMLGGILSHPADRWPGTLGKIAVFRDYPYFLPCLAAAMIPLSAFVFTSLFMKETLPSAVAHKRRKSEDQYSSSPRTEQGPASDPGDDQPPPALRDLMTRRVLVPLINYAFLAFIEQCCSVLLPLVYATSIPYGGLGLSSFTIGIIMSALGLIIGLSSAVFFPMLLRKFGIYRLYRAALGCYLINIASFPTMNLLAKHAGHVNGYVWAVLVVQIACTTMTVMSFACLFVYISDSAPTKSALGAVNGLGQTVACSARIFAPLIASSLFSVTHQHNLLGGTMVYWILWMFVIAGVYASSKLPRHLKSQGG</sequence>
<feature type="transmembrane region" description="Helical" evidence="7">
    <location>
        <begin position="38"/>
        <end position="59"/>
    </location>
</feature>
<dbReference type="Gene3D" id="1.20.1250.20">
    <property type="entry name" value="MFS general substrate transporter like domains"/>
    <property type="match status" value="1"/>
</dbReference>
<comment type="subcellular location">
    <subcellularLocation>
        <location evidence="1">Membrane</location>
        <topology evidence="1">Multi-pass membrane protein</topology>
    </subcellularLocation>
</comment>
<dbReference type="GO" id="GO:0022857">
    <property type="term" value="F:transmembrane transporter activity"/>
    <property type="evidence" value="ECO:0007669"/>
    <property type="project" value="InterPro"/>
</dbReference>
<keyword evidence="2" id="KW-0813">Transport</keyword>
<reference evidence="10" key="2">
    <citation type="submission" date="2015-01" db="EMBL/GenBank/DDBJ databases">
        <title>Evolutionary Origins and Diversification of the Mycorrhizal Mutualists.</title>
        <authorList>
            <consortium name="DOE Joint Genome Institute"/>
            <consortium name="Mycorrhizal Genomics Consortium"/>
            <person name="Kohler A."/>
            <person name="Kuo A."/>
            <person name="Nagy L.G."/>
            <person name="Floudas D."/>
            <person name="Copeland A."/>
            <person name="Barry K.W."/>
            <person name="Cichocki N."/>
            <person name="Veneault-Fourrey C."/>
            <person name="LaButti K."/>
            <person name="Lindquist E.A."/>
            <person name="Lipzen A."/>
            <person name="Lundell T."/>
            <person name="Morin E."/>
            <person name="Murat C."/>
            <person name="Riley R."/>
            <person name="Ohm R."/>
            <person name="Sun H."/>
            <person name="Tunlid A."/>
            <person name="Henrissat B."/>
            <person name="Grigoriev I.V."/>
            <person name="Hibbett D.S."/>
            <person name="Martin F."/>
        </authorList>
    </citation>
    <scope>NUCLEOTIDE SEQUENCE [LARGE SCALE GENOMIC DNA]</scope>
    <source>
        <strain evidence="10">F 1598</strain>
    </source>
</reference>
<dbReference type="PANTHER" id="PTHR23504">
    <property type="entry name" value="MAJOR FACILITATOR SUPERFAMILY DOMAIN-CONTAINING PROTEIN 10"/>
    <property type="match status" value="1"/>
</dbReference>
<accession>A0A0C3C5L1</accession>
<evidence type="ECO:0000256" key="5">
    <source>
        <dbReference type="ARBA" id="ARBA00023136"/>
    </source>
</evidence>
<evidence type="ECO:0000313" key="10">
    <source>
        <dbReference type="Proteomes" id="UP000054166"/>
    </source>
</evidence>
<feature type="transmembrane region" description="Helical" evidence="7">
    <location>
        <begin position="355"/>
        <end position="373"/>
    </location>
</feature>
<feature type="transmembrane region" description="Helical" evidence="7">
    <location>
        <begin position="321"/>
        <end position="343"/>
    </location>
</feature>
<feature type="transmembrane region" description="Helical" evidence="7">
    <location>
        <begin position="287"/>
        <end position="309"/>
    </location>
</feature>
<evidence type="ECO:0000256" key="4">
    <source>
        <dbReference type="ARBA" id="ARBA00022989"/>
    </source>
</evidence>
<feature type="transmembrane region" description="Helical" evidence="7">
    <location>
        <begin position="111"/>
        <end position="128"/>
    </location>
</feature>
<evidence type="ECO:0000313" key="9">
    <source>
        <dbReference type="EMBL" id="KIM84952.1"/>
    </source>
</evidence>
<evidence type="ECO:0000256" key="1">
    <source>
        <dbReference type="ARBA" id="ARBA00004141"/>
    </source>
</evidence>
<evidence type="ECO:0000256" key="6">
    <source>
        <dbReference type="SAM" id="MobiDB-lite"/>
    </source>
</evidence>
<evidence type="ECO:0000256" key="3">
    <source>
        <dbReference type="ARBA" id="ARBA00022692"/>
    </source>
</evidence>
<feature type="transmembrane region" description="Helical" evidence="7">
    <location>
        <begin position="79"/>
        <end position="99"/>
    </location>
</feature>
<evidence type="ECO:0000256" key="2">
    <source>
        <dbReference type="ARBA" id="ARBA00022448"/>
    </source>
</evidence>
<dbReference type="HOGENOM" id="CLU_001265_54_6_1"/>
<reference evidence="9 10" key="1">
    <citation type="submission" date="2014-04" db="EMBL/GenBank/DDBJ databases">
        <authorList>
            <consortium name="DOE Joint Genome Institute"/>
            <person name="Kuo A."/>
            <person name="Tarkka M."/>
            <person name="Buscot F."/>
            <person name="Kohler A."/>
            <person name="Nagy L.G."/>
            <person name="Floudas D."/>
            <person name="Copeland A."/>
            <person name="Barry K.W."/>
            <person name="Cichocki N."/>
            <person name="Veneault-Fourrey C."/>
            <person name="LaButti K."/>
            <person name="Lindquist E.A."/>
            <person name="Lipzen A."/>
            <person name="Lundell T."/>
            <person name="Morin E."/>
            <person name="Murat C."/>
            <person name="Sun H."/>
            <person name="Tunlid A."/>
            <person name="Henrissat B."/>
            <person name="Grigoriev I.V."/>
            <person name="Hibbett D.S."/>
            <person name="Martin F."/>
            <person name="Nordberg H.P."/>
            <person name="Cantor M.N."/>
            <person name="Hua S.X."/>
        </authorList>
    </citation>
    <scope>NUCLEOTIDE SEQUENCE [LARGE SCALE GENOMIC DNA]</scope>
    <source>
        <strain evidence="9 10">F 1598</strain>
    </source>
</reference>
<keyword evidence="10" id="KW-1185">Reference proteome</keyword>
<dbReference type="PANTHER" id="PTHR23504:SF15">
    <property type="entry name" value="MAJOR FACILITATOR SUPERFAMILY (MFS) PROFILE DOMAIN-CONTAINING PROTEIN"/>
    <property type="match status" value="1"/>
</dbReference>